<evidence type="ECO:0000313" key="4">
    <source>
        <dbReference type="Proteomes" id="UP000252355"/>
    </source>
</evidence>
<evidence type="ECO:0000259" key="2">
    <source>
        <dbReference type="Pfam" id="PF03958"/>
    </source>
</evidence>
<evidence type="ECO:0000256" key="1">
    <source>
        <dbReference type="SAM" id="SignalP"/>
    </source>
</evidence>
<dbReference type="Pfam" id="PF03958">
    <property type="entry name" value="Secretin_N"/>
    <property type="match status" value="1"/>
</dbReference>
<dbReference type="AlphaFoldDB" id="A0A367ZQX2"/>
<gene>
    <name evidence="3" type="ORF">OZSIB_3274</name>
</gene>
<keyword evidence="1" id="KW-0732">Signal</keyword>
<dbReference type="EMBL" id="QOQW01000006">
    <property type="protein sequence ID" value="RCK80528.1"/>
    <property type="molecule type" value="Genomic_DNA"/>
</dbReference>
<protein>
    <recommendedName>
        <fullName evidence="2">NolW-like domain-containing protein</fullName>
    </recommendedName>
</protein>
<dbReference type="PANTHER" id="PTHR30332:SF17">
    <property type="entry name" value="TYPE IV PILIATION SYSTEM PROTEIN DR_0774-RELATED"/>
    <property type="match status" value="1"/>
</dbReference>
<organism evidence="3 4">
    <name type="scientific">Candidatus Ozemobacter sibiricus</name>
    <dbReference type="NCBI Taxonomy" id="2268124"/>
    <lineage>
        <taxon>Bacteria</taxon>
        <taxon>Candidatus Ozemobacteria</taxon>
        <taxon>Candidatus Ozemobacterales</taxon>
        <taxon>Candidatus Ozemobacteraceae</taxon>
        <taxon>Candidatus Ozemobacter</taxon>
    </lineage>
</organism>
<accession>A0A367ZQX2</accession>
<sequence length="156" mass="17242">MAFVLLGVGLMFHPVAVLAQDRASAPATVGAPEVTLDVRDADLRQVFQNLALKAGINILISPKVKGTVTCRIVDMDPVELIYYLARTNGLILERHGNILLVLAENPPGTRTRMEIIPLQNANAAEVARIIQNLQLDKRARVTHDERTNRLIVVYEE</sequence>
<comment type="caution">
    <text evidence="3">The sequence shown here is derived from an EMBL/GenBank/DDBJ whole genome shotgun (WGS) entry which is preliminary data.</text>
</comment>
<dbReference type="Gene3D" id="3.30.1370.120">
    <property type="match status" value="1"/>
</dbReference>
<feature type="chain" id="PRO_5016711499" description="NolW-like domain-containing protein" evidence="1">
    <location>
        <begin position="20"/>
        <end position="156"/>
    </location>
</feature>
<proteinExistence type="predicted"/>
<dbReference type="Gene3D" id="3.30.1370.130">
    <property type="match status" value="1"/>
</dbReference>
<dbReference type="PANTHER" id="PTHR30332">
    <property type="entry name" value="PROBABLE GENERAL SECRETION PATHWAY PROTEIN D"/>
    <property type="match status" value="1"/>
</dbReference>
<dbReference type="InterPro" id="IPR050810">
    <property type="entry name" value="Bact_Secretion_Sys_Channel"/>
</dbReference>
<feature type="signal peptide" evidence="1">
    <location>
        <begin position="1"/>
        <end position="19"/>
    </location>
</feature>
<name>A0A367ZQX2_9BACT</name>
<dbReference type="InterPro" id="IPR038591">
    <property type="entry name" value="NolW-like_sf"/>
</dbReference>
<feature type="domain" description="NolW-like" evidence="2">
    <location>
        <begin position="114"/>
        <end position="152"/>
    </location>
</feature>
<evidence type="ECO:0000313" key="3">
    <source>
        <dbReference type="EMBL" id="RCK80528.1"/>
    </source>
</evidence>
<dbReference type="Proteomes" id="UP000252355">
    <property type="component" value="Unassembled WGS sequence"/>
</dbReference>
<dbReference type="InterPro" id="IPR005644">
    <property type="entry name" value="NolW-like"/>
</dbReference>
<dbReference type="GO" id="GO:0015627">
    <property type="term" value="C:type II protein secretion system complex"/>
    <property type="evidence" value="ECO:0007669"/>
    <property type="project" value="TreeGrafter"/>
</dbReference>
<dbReference type="GO" id="GO:0009306">
    <property type="term" value="P:protein secretion"/>
    <property type="evidence" value="ECO:0007669"/>
    <property type="project" value="TreeGrafter"/>
</dbReference>
<reference evidence="3 4" key="1">
    <citation type="submission" date="2018-05" db="EMBL/GenBank/DDBJ databases">
        <title>A metagenomic window into the 2 km-deep terrestrial subsurface aquifer revealed taxonomically and functionally diverse microbial community comprising novel uncultured bacterial lineages.</title>
        <authorList>
            <person name="Kadnikov V.V."/>
            <person name="Mardanov A.V."/>
            <person name="Beletsky A.V."/>
            <person name="Banks D."/>
            <person name="Pimenov N.V."/>
            <person name="Frank Y.A."/>
            <person name="Karnachuk O.V."/>
            <person name="Ravin N.V."/>
        </authorList>
    </citation>
    <scope>NUCLEOTIDE SEQUENCE [LARGE SCALE GENOMIC DNA]</scope>
    <source>
        <strain evidence="3">BY5</strain>
    </source>
</reference>